<dbReference type="Proteomes" id="UP000800093">
    <property type="component" value="Unassembled WGS sequence"/>
</dbReference>
<sequence>MFELFFNFFFFFPLSTAPVSWFVEERRLVPVDRRFKIKSCFQSLEDWHMETAFWVSFFYFALHIKSLHHPRPPTF</sequence>
<reference evidence="3" key="1">
    <citation type="journal article" date="2020" name="Stud. Mycol.">
        <title>101 Dothideomycetes genomes: A test case for predicting lifestyles and emergence of pathogens.</title>
        <authorList>
            <person name="Haridas S."/>
            <person name="Albert R."/>
            <person name="Binder M."/>
            <person name="Bloem J."/>
            <person name="LaButti K."/>
            <person name="Salamov A."/>
            <person name="Andreopoulos B."/>
            <person name="Baker S."/>
            <person name="Barry K."/>
            <person name="Bills G."/>
            <person name="Bluhm B."/>
            <person name="Cannon C."/>
            <person name="Castanera R."/>
            <person name="Culley D."/>
            <person name="Daum C."/>
            <person name="Ezra D."/>
            <person name="Gonzalez J."/>
            <person name="Henrissat B."/>
            <person name="Kuo A."/>
            <person name="Liang C."/>
            <person name="Lipzen A."/>
            <person name="Lutzoni F."/>
            <person name="Magnuson J."/>
            <person name="Mondo S."/>
            <person name="Nolan M."/>
            <person name="Ohm R."/>
            <person name="Pangilinan J."/>
            <person name="Park H.-J."/>
            <person name="Ramirez L."/>
            <person name="Alfaro M."/>
            <person name="Sun H."/>
            <person name="Tritt A."/>
            <person name="Yoshinaga Y."/>
            <person name="Zwiers L.-H."/>
            <person name="Turgeon B."/>
            <person name="Goodwin S."/>
            <person name="Spatafora J."/>
            <person name="Crous P."/>
            <person name="Grigoriev I."/>
        </authorList>
    </citation>
    <scope>NUCLEOTIDE SEQUENCE [LARGE SCALE GENOMIC DNA]</scope>
    <source>
        <strain evidence="3">CBS 304.66</strain>
    </source>
</reference>
<evidence type="ECO:0008006" key="4">
    <source>
        <dbReference type="Google" id="ProtNLM"/>
    </source>
</evidence>
<protein>
    <recommendedName>
        <fullName evidence="4">Secreted protein</fullName>
    </recommendedName>
</protein>
<dbReference type="AlphaFoldDB" id="A0A9P4JXX2"/>
<evidence type="ECO:0000313" key="2">
    <source>
        <dbReference type="EMBL" id="KAF2257855.1"/>
    </source>
</evidence>
<evidence type="ECO:0000256" key="1">
    <source>
        <dbReference type="SAM" id="SignalP"/>
    </source>
</evidence>
<feature type="chain" id="PRO_5040155826" description="Secreted protein" evidence="1">
    <location>
        <begin position="18"/>
        <end position="75"/>
    </location>
</feature>
<evidence type="ECO:0000313" key="3">
    <source>
        <dbReference type="Proteomes" id="UP000800093"/>
    </source>
</evidence>
<keyword evidence="1" id="KW-0732">Signal</keyword>
<comment type="caution">
    <text evidence="2">The sequence shown here is derived from an EMBL/GenBank/DDBJ whole genome shotgun (WGS) entry which is preliminary data.</text>
</comment>
<accession>A0A9P4JXX2</accession>
<proteinExistence type="predicted"/>
<gene>
    <name evidence="2" type="ORF">CC78DRAFT_171015</name>
</gene>
<name>A0A9P4JXX2_9PLEO</name>
<keyword evidence="3" id="KW-1185">Reference proteome</keyword>
<feature type="signal peptide" evidence="1">
    <location>
        <begin position="1"/>
        <end position="17"/>
    </location>
</feature>
<dbReference type="EMBL" id="ML986831">
    <property type="protein sequence ID" value="KAF2257855.1"/>
    <property type="molecule type" value="Genomic_DNA"/>
</dbReference>
<organism evidence="2 3">
    <name type="scientific">Lojkania enalia</name>
    <dbReference type="NCBI Taxonomy" id="147567"/>
    <lineage>
        <taxon>Eukaryota</taxon>
        <taxon>Fungi</taxon>
        <taxon>Dikarya</taxon>
        <taxon>Ascomycota</taxon>
        <taxon>Pezizomycotina</taxon>
        <taxon>Dothideomycetes</taxon>
        <taxon>Pleosporomycetidae</taxon>
        <taxon>Pleosporales</taxon>
        <taxon>Pleosporales incertae sedis</taxon>
        <taxon>Lojkania</taxon>
    </lineage>
</organism>